<name>A0A7L9U131_9BURK</name>
<dbReference type="AlphaFoldDB" id="A0A7L9U131"/>
<accession>A0A7L9U131</accession>
<proteinExistence type="predicted"/>
<dbReference type="EMBL" id="CP062941">
    <property type="protein sequence ID" value="QOL48743.1"/>
    <property type="molecule type" value="Genomic_DNA"/>
</dbReference>
<evidence type="ECO:0000313" key="2">
    <source>
        <dbReference type="Proteomes" id="UP000593875"/>
    </source>
</evidence>
<organism evidence="1 2">
    <name type="scientific">Massilia litorea</name>
    <dbReference type="NCBI Taxonomy" id="2769491"/>
    <lineage>
        <taxon>Bacteria</taxon>
        <taxon>Pseudomonadati</taxon>
        <taxon>Pseudomonadota</taxon>
        <taxon>Betaproteobacteria</taxon>
        <taxon>Burkholderiales</taxon>
        <taxon>Oxalobacteraceae</taxon>
        <taxon>Telluria group</taxon>
        <taxon>Massilia</taxon>
    </lineage>
</organism>
<protein>
    <submittedName>
        <fullName evidence="1">Uncharacterized protein</fullName>
    </submittedName>
</protein>
<dbReference type="Proteomes" id="UP000593875">
    <property type="component" value="Chromosome"/>
</dbReference>
<evidence type="ECO:0000313" key="1">
    <source>
        <dbReference type="EMBL" id="QOL48743.1"/>
    </source>
</evidence>
<keyword evidence="2" id="KW-1185">Reference proteome</keyword>
<reference evidence="1 2" key="1">
    <citation type="submission" date="2020-10" db="EMBL/GenBank/DDBJ databases">
        <title>Genome sequencing of Massilia sp. LPB0304.</title>
        <authorList>
            <person name="Kim J."/>
        </authorList>
    </citation>
    <scope>NUCLEOTIDE SEQUENCE [LARGE SCALE GENOMIC DNA]</scope>
    <source>
        <strain evidence="1 2">LPB0304</strain>
    </source>
</reference>
<dbReference type="RefSeq" id="WP_193685786.1">
    <property type="nucleotide sequence ID" value="NZ_CP062941.1"/>
</dbReference>
<gene>
    <name evidence="1" type="ORF">LPB04_17530</name>
</gene>
<dbReference type="KEGG" id="mlir:LPB04_17530"/>
<sequence length="52" mass="5157">MSSLDAATLERLEADLASLIAVLAADEVGAQVPLAQLQAAASRAPGGPPISE</sequence>